<dbReference type="Proteomes" id="UP000193986">
    <property type="component" value="Unassembled WGS sequence"/>
</dbReference>
<proteinExistence type="predicted"/>
<protein>
    <submittedName>
        <fullName evidence="2">Uncharacterized protein</fullName>
    </submittedName>
</protein>
<evidence type="ECO:0000256" key="1">
    <source>
        <dbReference type="SAM" id="MobiDB-lite"/>
    </source>
</evidence>
<dbReference type="STRING" id="71784.A0A1Y2BBD1"/>
<dbReference type="InParanoid" id="A0A1Y2BBD1"/>
<keyword evidence="3" id="KW-1185">Reference proteome</keyword>
<feature type="compositionally biased region" description="Low complexity" evidence="1">
    <location>
        <begin position="94"/>
        <end position="107"/>
    </location>
</feature>
<evidence type="ECO:0000313" key="2">
    <source>
        <dbReference type="EMBL" id="ORY32129.1"/>
    </source>
</evidence>
<evidence type="ECO:0000313" key="3">
    <source>
        <dbReference type="Proteomes" id="UP000193986"/>
    </source>
</evidence>
<gene>
    <name evidence="2" type="ORF">BCR39DRAFT_493062</name>
</gene>
<feature type="region of interest" description="Disordered" evidence="1">
    <location>
        <begin position="210"/>
        <end position="239"/>
    </location>
</feature>
<feature type="compositionally biased region" description="Polar residues" evidence="1">
    <location>
        <begin position="56"/>
        <end position="72"/>
    </location>
</feature>
<feature type="compositionally biased region" description="Basic and acidic residues" evidence="1">
    <location>
        <begin position="73"/>
        <end position="84"/>
    </location>
</feature>
<feature type="region of interest" description="Disordered" evidence="1">
    <location>
        <begin position="1"/>
        <end position="107"/>
    </location>
</feature>
<feature type="compositionally biased region" description="Polar residues" evidence="1">
    <location>
        <begin position="20"/>
        <end position="48"/>
    </location>
</feature>
<name>A0A1Y2BBD1_9TREE</name>
<reference evidence="2 3" key="1">
    <citation type="submission" date="2016-07" db="EMBL/GenBank/DDBJ databases">
        <title>Pervasive Adenine N6-methylation of Active Genes in Fungi.</title>
        <authorList>
            <consortium name="DOE Joint Genome Institute"/>
            <person name="Mondo S.J."/>
            <person name="Dannebaum R.O."/>
            <person name="Kuo R.C."/>
            <person name="Labutti K."/>
            <person name="Haridas S."/>
            <person name="Kuo A."/>
            <person name="Salamov A."/>
            <person name="Ahrendt S.R."/>
            <person name="Lipzen A."/>
            <person name="Sullivan W."/>
            <person name="Andreopoulos W.B."/>
            <person name="Clum A."/>
            <person name="Lindquist E."/>
            <person name="Daum C."/>
            <person name="Ramamoorthy G.K."/>
            <person name="Gryganskyi A."/>
            <person name="Culley D."/>
            <person name="Magnuson J.K."/>
            <person name="James T.Y."/>
            <person name="O'Malley M.A."/>
            <person name="Stajich J.E."/>
            <person name="Spatafora J.W."/>
            <person name="Visel A."/>
            <person name="Grigoriev I.V."/>
        </authorList>
    </citation>
    <scope>NUCLEOTIDE SEQUENCE [LARGE SCALE GENOMIC DNA]</scope>
    <source>
        <strain evidence="2 3">68-887.2</strain>
    </source>
</reference>
<comment type="caution">
    <text evidence="2">The sequence shown here is derived from an EMBL/GenBank/DDBJ whole genome shotgun (WGS) entry which is preliminary data.</text>
</comment>
<organism evidence="2 3">
    <name type="scientific">Naematelia encephala</name>
    <dbReference type="NCBI Taxonomy" id="71784"/>
    <lineage>
        <taxon>Eukaryota</taxon>
        <taxon>Fungi</taxon>
        <taxon>Dikarya</taxon>
        <taxon>Basidiomycota</taxon>
        <taxon>Agaricomycotina</taxon>
        <taxon>Tremellomycetes</taxon>
        <taxon>Tremellales</taxon>
        <taxon>Naemateliaceae</taxon>
        <taxon>Naematelia</taxon>
    </lineage>
</organism>
<accession>A0A1Y2BBD1</accession>
<feature type="compositionally biased region" description="Polar residues" evidence="1">
    <location>
        <begin position="224"/>
        <end position="239"/>
    </location>
</feature>
<feature type="region of interest" description="Disordered" evidence="1">
    <location>
        <begin position="334"/>
        <end position="369"/>
    </location>
</feature>
<dbReference type="EMBL" id="MCFC01000011">
    <property type="protein sequence ID" value="ORY32129.1"/>
    <property type="molecule type" value="Genomic_DNA"/>
</dbReference>
<dbReference type="AlphaFoldDB" id="A0A1Y2BBD1"/>
<sequence length="565" mass="61048">MTSSPSSSGRYVPPHLRNRPVSSSDNAGPSTRTPHLAPTHSQPPQSRTYRSEPTRGSRTPWSTKSSNTTPDTSTDRSNTRDARTRGPSPPNSAPAPRSNRGPSSSSPTLYIFGDSFVGPMKLLSEENVQIRTFKGASAKGLNNPKSLKQVSKDLLPALNGLLAPPPYVYTPSAGRWAFLVFGNVDLQINYLYQLQHKPITELSFLGSTDSEGAIEEEEDDTAGPSPNTRRPSASVLASATETSLSGPALGPDLFVDVVLKAYTAWLEREIVNGPVGQRLGEAAEERRAIEQGKAIRGRRKPPGKVLVAAALPPLVEDETLYRIPEKYVERLEEDHAKAQKAMSDPAPGSRAPWAPGGSSIGPSDPLEDGVSTLALTDAQVPPSPTSSASASSKVSSLFDPPSLHSSLDSSLAIPSSPADDLKKTSIQDLLAHDPPLCTLPVRVRMTERFNEGLAAFCARYPDVLALVDISPSVLSSPPHDTIAGAANRDAWACPVDPTNIHPLWEPTLPLWLEELEKQGVPTAEYEVTEDAKETFKAYEEDKRRRTATQPWGEADWAMRVKLRDE</sequence>
<feature type="compositionally biased region" description="Acidic residues" evidence="1">
    <location>
        <begin position="212"/>
        <end position="221"/>
    </location>
</feature>
<dbReference type="OrthoDB" id="3153298at2759"/>